<dbReference type="GO" id="GO:0005524">
    <property type="term" value="F:ATP binding"/>
    <property type="evidence" value="ECO:0007669"/>
    <property type="project" value="UniProtKB-KW"/>
</dbReference>
<dbReference type="InterPro" id="IPR000432">
    <property type="entry name" value="DNA_mismatch_repair_MutS_C"/>
</dbReference>
<reference evidence="7 8" key="1">
    <citation type="journal article" date="2012" name="Genome Biol.">
        <title>Genome and low-iron response of an oceanic diatom adapted to chronic iron limitation.</title>
        <authorList>
            <person name="Lommer M."/>
            <person name="Specht M."/>
            <person name="Roy A.S."/>
            <person name="Kraemer L."/>
            <person name="Andreson R."/>
            <person name="Gutowska M.A."/>
            <person name="Wolf J."/>
            <person name="Bergner S.V."/>
            <person name="Schilhabel M.B."/>
            <person name="Klostermeier U.C."/>
            <person name="Beiko R.G."/>
            <person name="Rosenstiel P."/>
            <person name="Hippler M."/>
            <person name="Laroche J."/>
        </authorList>
    </citation>
    <scope>NUCLEOTIDE SEQUENCE [LARGE SCALE GENOMIC DNA]</scope>
    <source>
        <strain evidence="7 8">CCMP1005</strain>
    </source>
</reference>
<dbReference type="SMART" id="SM00534">
    <property type="entry name" value="MUTSac"/>
    <property type="match status" value="1"/>
</dbReference>
<dbReference type="Proteomes" id="UP000266841">
    <property type="component" value="Unassembled WGS sequence"/>
</dbReference>
<dbReference type="GO" id="GO:0030983">
    <property type="term" value="F:mismatched DNA binding"/>
    <property type="evidence" value="ECO:0007669"/>
    <property type="project" value="InterPro"/>
</dbReference>
<dbReference type="Gene3D" id="3.40.50.300">
    <property type="entry name" value="P-loop containing nucleotide triphosphate hydrolases"/>
    <property type="match status" value="1"/>
</dbReference>
<dbReference type="GO" id="GO:0032301">
    <property type="term" value="C:MutSalpha complex"/>
    <property type="evidence" value="ECO:0007669"/>
    <property type="project" value="TreeGrafter"/>
</dbReference>
<dbReference type="EMBL" id="AGNL01020249">
    <property type="protein sequence ID" value="EJK61256.1"/>
    <property type="molecule type" value="Genomic_DNA"/>
</dbReference>
<keyword evidence="4" id="KW-0238">DNA-binding</keyword>
<dbReference type="GO" id="GO:0140664">
    <property type="term" value="F:ATP-dependent DNA damage sensor activity"/>
    <property type="evidence" value="ECO:0007669"/>
    <property type="project" value="InterPro"/>
</dbReference>
<evidence type="ECO:0000256" key="3">
    <source>
        <dbReference type="ARBA" id="ARBA00022840"/>
    </source>
</evidence>
<evidence type="ECO:0000256" key="2">
    <source>
        <dbReference type="ARBA" id="ARBA00022741"/>
    </source>
</evidence>
<feature type="domain" description="DNA mismatch repair proteins mutS family" evidence="6">
    <location>
        <begin position="428"/>
        <end position="604"/>
    </location>
</feature>
<keyword evidence="3" id="KW-0067">ATP-binding</keyword>
<evidence type="ECO:0000259" key="6">
    <source>
        <dbReference type="SMART" id="SM00534"/>
    </source>
</evidence>
<feature type="signal peptide" evidence="5">
    <location>
        <begin position="1"/>
        <end position="17"/>
    </location>
</feature>
<name>K0SJU1_THAOC</name>
<dbReference type="GO" id="GO:0006298">
    <property type="term" value="P:mismatch repair"/>
    <property type="evidence" value="ECO:0007669"/>
    <property type="project" value="InterPro"/>
</dbReference>
<evidence type="ECO:0000256" key="4">
    <source>
        <dbReference type="ARBA" id="ARBA00023125"/>
    </source>
</evidence>
<comment type="similarity">
    <text evidence="1">Belongs to the DNA mismatch repair MutS family.</text>
</comment>
<evidence type="ECO:0000256" key="5">
    <source>
        <dbReference type="SAM" id="SignalP"/>
    </source>
</evidence>
<evidence type="ECO:0000313" key="7">
    <source>
        <dbReference type="EMBL" id="EJK61256.1"/>
    </source>
</evidence>
<dbReference type="PANTHER" id="PTHR11361">
    <property type="entry name" value="DNA MISMATCH REPAIR PROTEIN MUTS FAMILY MEMBER"/>
    <property type="match status" value="1"/>
</dbReference>
<protein>
    <recommendedName>
        <fullName evidence="6">DNA mismatch repair proteins mutS family domain-containing protein</fullName>
    </recommendedName>
</protein>
<keyword evidence="8" id="KW-1185">Reference proteome</keyword>
<evidence type="ECO:0000313" key="8">
    <source>
        <dbReference type="Proteomes" id="UP000266841"/>
    </source>
</evidence>
<keyword evidence="5" id="KW-0732">Signal</keyword>
<dbReference type="OrthoDB" id="1924787at2759"/>
<dbReference type="InterPro" id="IPR027417">
    <property type="entry name" value="P-loop_NTPase"/>
</dbReference>
<comment type="caution">
    <text evidence="7">The sequence shown here is derived from an EMBL/GenBank/DDBJ whole genome shotgun (WGS) entry which is preliminary data.</text>
</comment>
<dbReference type="eggNOG" id="ENOG502QRQR">
    <property type="taxonomic scope" value="Eukaryota"/>
</dbReference>
<evidence type="ECO:0000256" key="1">
    <source>
        <dbReference type="ARBA" id="ARBA00006271"/>
    </source>
</evidence>
<organism evidence="7 8">
    <name type="scientific">Thalassiosira oceanica</name>
    <name type="common">Marine diatom</name>
    <dbReference type="NCBI Taxonomy" id="159749"/>
    <lineage>
        <taxon>Eukaryota</taxon>
        <taxon>Sar</taxon>
        <taxon>Stramenopiles</taxon>
        <taxon>Ochrophyta</taxon>
        <taxon>Bacillariophyta</taxon>
        <taxon>Coscinodiscophyceae</taxon>
        <taxon>Thalassiosirophycidae</taxon>
        <taxon>Thalassiosirales</taxon>
        <taxon>Thalassiosiraceae</taxon>
        <taxon>Thalassiosira</taxon>
    </lineage>
</organism>
<accession>K0SJU1</accession>
<keyword evidence="2" id="KW-0547">Nucleotide-binding</keyword>
<dbReference type="InterPro" id="IPR045076">
    <property type="entry name" value="MutS"/>
</dbReference>
<sequence>MAVVLRLLPLLIGTASWTSSPLKFPSHQRRHHLGSVKLAAGRGDDKDTEDTEDDTVAAAAAYSHLVSKLDLQPLVEHVAGYSCLKRGKESMRSLVNNNEDNTVRQKAALFPGQAKRRRQDWFDQQRLVWKRKRSRDGPAVRAARSADEAIREFNLVGQAMDVLVQKKSPPLFRLNKGEPSEVESDEDEWVDLCVSDDLPPGMDLYQEIDLQTILQAEQVAKLVIDTYAWADEVQGNAPELADVMLRLGDPVPGDDQTEEADEEERGSTIDGLIELYRSLSGAVEIVRSGPSLSDPYNRFSYVFRLSSDDARFPDLNKLRRKEERLLRADAKKSQQLAVVQNEISVVSNLITRRLISSMITGAPDAGRGVQALARLDTIFARASYGLEWHCLIPRIGSEGRIRIDKFVHPVLSLTKHDVVPIDLNLDQVDVLMISGSNGGGKTVGESLRTLRILISPPGRFFPSLATLALKSFGLVQMMMKLGIPIPSQVNSDRLTVDFFDEVSVQLGDNQNVAKGESTLMAKLNAVSSIIQGRNESGCRSSLVLLDELGGDTDPVAGSALSQAILERLICKPSSCKVVATTHSPQLKALAVNNDEFGCASVILGGPGGKGR</sequence>
<proteinExistence type="inferred from homology"/>
<dbReference type="SUPFAM" id="SSF52540">
    <property type="entry name" value="P-loop containing nucleoside triphosphate hydrolases"/>
    <property type="match status" value="1"/>
</dbReference>
<dbReference type="AlphaFoldDB" id="K0SJU1"/>
<feature type="non-terminal residue" evidence="7">
    <location>
        <position position="611"/>
    </location>
</feature>
<feature type="chain" id="PRO_5003841193" description="DNA mismatch repair proteins mutS family domain-containing protein" evidence="5">
    <location>
        <begin position="18"/>
        <end position="611"/>
    </location>
</feature>
<gene>
    <name evidence="7" type="ORF">THAOC_18295</name>
</gene>
<dbReference type="Pfam" id="PF00488">
    <property type="entry name" value="MutS_V"/>
    <property type="match status" value="1"/>
</dbReference>
<dbReference type="PANTHER" id="PTHR11361:SF148">
    <property type="entry name" value="DNA MISMATCH REPAIR PROTEIN MSH6"/>
    <property type="match status" value="1"/>
</dbReference>